<dbReference type="GO" id="GO:0003841">
    <property type="term" value="F:1-acylglycerol-3-phosphate O-acyltransferase activity"/>
    <property type="evidence" value="ECO:0007669"/>
    <property type="project" value="TreeGrafter"/>
</dbReference>
<keyword evidence="3" id="KW-0012">Acyltransferase</keyword>
<dbReference type="SMART" id="SM00563">
    <property type="entry name" value="PlsC"/>
    <property type="match status" value="1"/>
</dbReference>
<gene>
    <name evidence="6" type="ORF">UV8b_01261</name>
</gene>
<dbReference type="KEGG" id="uvi:66062039"/>
<dbReference type="PANTHER" id="PTHR10983">
    <property type="entry name" value="1-ACYLGLYCEROL-3-PHOSPHATE ACYLTRANSFERASE-RELATED"/>
    <property type="match status" value="1"/>
</dbReference>
<dbReference type="CDD" id="cd07990">
    <property type="entry name" value="LPLAT_LCLAT1-like"/>
    <property type="match status" value="1"/>
</dbReference>
<reference evidence="6" key="1">
    <citation type="submission" date="2020-03" db="EMBL/GenBank/DDBJ databases">
        <title>A mixture of massive structural variations and highly conserved coding sequences in Ustilaginoidea virens genome.</title>
        <authorList>
            <person name="Zhang K."/>
            <person name="Zhao Z."/>
            <person name="Zhang Z."/>
            <person name="Li Y."/>
            <person name="Hsiang T."/>
            <person name="Sun W."/>
        </authorList>
    </citation>
    <scope>NUCLEOTIDE SEQUENCE</scope>
    <source>
        <strain evidence="6">UV-8b</strain>
    </source>
</reference>
<keyword evidence="2" id="KW-0808">Transferase</keyword>
<dbReference type="OrthoDB" id="189226at2759"/>
<comment type="similarity">
    <text evidence="1">Belongs to the 1-acyl-sn-glycerol-3-phosphate acyltransferase family.</text>
</comment>
<feature type="domain" description="Phospholipid/glycerol acyltransferase" evidence="5">
    <location>
        <begin position="86"/>
        <end position="208"/>
    </location>
</feature>
<proteinExistence type="inferred from homology"/>
<dbReference type="InterPro" id="IPR032098">
    <property type="entry name" value="Acyltransf_C"/>
</dbReference>
<evidence type="ECO:0000256" key="4">
    <source>
        <dbReference type="SAM" id="Phobius"/>
    </source>
</evidence>
<evidence type="ECO:0000256" key="2">
    <source>
        <dbReference type="ARBA" id="ARBA00022679"/>
    </source>
</evidence>
<sequence length="305" mass="35135">MARHTMSPWTHLRGIVITLPWLLYLLLADVLLSLLLPLAIFMPRAVYRASSKLAESVWAWIQLIFVSVNGAHMETSGDLLPEGESAIVVANHVAWSDFYMIQALARQASMLGYCRYFAKSQLKMVPFLGWGLWAMGMPLVSRNWLKDKAELDRVFSGIVNDEFPTWLVSFSEATRYTKQKFQESQAWCKKTDKTQPKHLLYPRTKGFIATVQYLRKASHVNAVYDFTIAYQCNGVFQVAPSMWETLSVPQLSLASRFKFHIHARRFPLESLPYSDEDLAQWLEQRWIEKGDWLESCKQAWAITSS</sequence>
<dbReference type="Proteomes" id="UP000027002">
    <property type="component" value="Chromosome 1"/>
</dbReference>
<feature type="transmembrane region" description="Helical" evidence="4">
    <location>
        <begin position="20"/>
        <end position="41"/>
    </location>
</feature>
<dbReference type="GeneID" id="66062039"/>
<keyword evidence="4" id="KW-0812">Transmembrane</keyword>
<dbReference type="Pfam" id="PF01553">
    <property type="entry name" value="Acyltransferase"/>
    <property type="match status" value="1"/>
</dbReference>
<evidence type="ECO:0000256" key="1">
    <source>
        <dbReference type="ARBA" id="ARBA00008655"/>
    </source>
</evidence>
<dbReference type="InterPro" id="IPR002123">
    <property type="entry name" value="Plipid/glycerol_acylTrfase"/>
</dbReference>
<organism evidence="6 7">
    <name type="scientific">Ustilaginoidea virens</name>
    <name type="common">Rice false smut fungus</name>
    <name type="synonym">Villosiclava virens</name>
    <dbReference type="NCBI Taxonomy" id="1159556"/>
    <lineage>
        <taxon>Eukaryota</taxon>
        <taxon>Fungi</taxon>
        <taxon>Dikarya</taxon>
        <taxon>Ascomycota</taxon>
        <taxon>Pezizomycotina</taxon>
        <taxon>Sordariomycetes</taxon>
        <taxon>Hypocreomycetidae</taxon>
        <taxon>Hypocreales</taxon>
        <taxon>Clavicipitaceae</taxon>
        <taxon>Ustilaginoidea</taxon>
    </lineage>
</organism>
<keyword evidence="7" id="KW-1185">Reference proteome</keyword>
<evidence type="ECO:0000259" key="5">
    <source>
        <dbReference type="SMART" id="SM00563"/>
    </source>
</evidence>
<evidence type="ECO:0000256" key="3">
    <source>
        <dbReference type="ARBA" id="ARBA00023315"/>
    </source>
</evidence>
<dbReference type="AlphaFoldDB" id="A0A8E5HK98"/>
<name>A0A8E5HK98_USTVR</name>
<protein>
    <recommendedName>
        <fullName evidence="5">Phospholipid/glycerol acyltransferase domain-containing protein</fullName>
    </recommendedName>
</protein>
<dbReference type="Pfam" id="PF16076">
    <property type="entry name" value="Acyltransf_C"/>
    <property type="match status" value="1"/>
</dbReference>
<dbReference type="EMBL" id="CP072753">
    <property type="protein sequence ID" value="QUC17020.1"/>
    <property type="molecule type" value="Genomic_DNA"/>
</dbReference>
<accession>A0A8E5HK98</accession>
<dbReference type="PANTHER" id="PTHR10983:SF24">
    <property type="entry name" value="1-ACYLGLYCEROL-3-PHOSPHATE O-ACYLTRANSFERASE 3, ISOFORM E-RELATED"/>
    <property type="match status" value="1"/>
</dbReference>
<dbReference type="RefSeq" id="XP_042994693.1">
    <property type="nucleotide sequence ID" value="XM_043138759.1"/>
</dbReference>
<keyword evidence="4" id="KW-1133">Transmembrane helix</keyword>
<keyword evidence="4" id="KW-0472">Membrane</keyword>
<dbReference type="SUPFAM" id="SSF69593">
    <property type="entry name" value="Glycerol-3-phosphate (1)-acyltransferase"/>
    <property type="match status" value="1"/>
</dbReference>
<evidence type="ECO:0000313" key="7">
    <source>
        <dbReference type="Proteomes" id="UP000027002"/>
    </source>
</evidence>
<evidence type="ECO:0000313" key="6">
    <source>
        <dbReference type="EMBL" id="QUC17020.1"/>
    </source>
</evidence>
<dbReference type="GO" id="GO:0012505">
    <property type="term" value="C:endomembrane system"/>
    <property type="evidence" value="ECO:0007669"/>
    <property type="project" value="TreeGrafter"/>
</dbReference>